<name>A0A8J6IX31_9ALTE</name>
<accession>A0A8J6IX31</accession>
<dbReference type="EMBL" id="JACNEP010000012">
    <property type="protein sequence ID" value="MBC3766948.1"/>
    <property type="molecule type" value="Genomic_DNA"/>
</dbReference>
<gene>
    <name evidence="1" type="ORF">H8B19_13760</name>
</gene>
<comment type="caution">
    <text evidence="1">The sequence shown here is derived from an EMBL/GenBank/DDBJ whole genome shotgun (WGS) entry which is preliminary data.</text>
</comment>
<protein>
    <submittedName>
        <fullName evidence="1">Uncharacterized protein</fullName>
    </submittedName>
</protein>
<reference evidence="1" key="1">
    <citation type="journal article" date="2018" name="Int. J. Syst. Evol. Microbiol.">
        <title>Neptunicella marina gen. nov., sp. nov., isolated from surface seawater.</title>
        <authorList>
            <person name="Liu X."/>
            <person name="Lai Q."/>
            <person name="Du Y."/>
            <person name="Zhang X."/>
            <person name="Liu Z."/>
            <person name="Sun F."/>
            <person name="Shao Z."/>
        </authorList>
    </citation>
    <scope>NUCLEOTIDE SEQUENCE</scope>
    <source>
        <strain evidence="1">S27-2</strain>
    </source>
</reference>
<dbReference type="RefSeq" id="WP_186507475.1">
    <property type="nucleotide sequence ID" value="NZ_JACNEP010000012.1"/>
</dbReference>
<dbReference type="Proteomes" id="UP000601768">
    <property type="component" value="Unassembled WGS sequence"/>
</dbReference>
<proteinExistence type="predicted"/>
<evidence type="ECO:0000313" key="2">
    <source>
        <dbReference type="Proteomes" id="UP000601768"/>
    </source>
</evidence>
<organism evidence="1 2">
    <name type="scientific">Neptunicella marina</name>
    <dbReference type="NCBI Taxonomy" id="2125989"/>
    <lineage>
        <taxon>Bacteria</taxon>
        <taxon>Pseudomonadati</taxon>
        <taxon>Pseudomonadota</taxon>
        <taxon>Gammaproteobacteria</taxon>
        <taxon>Alteromonadales</taxon>
        <taxon>Alteromonadaceae</taxon>
        <taxon>Neptunicella</taxon>
    </lineage>
</organism>
<evidence type="ECO:0000313" key="1">
    <source>
        <dbReference type="EMBL" id="MBC3766948.1"/>
    </source>
</evidence>
<dbReference type="AlphaFoldDB" id="A0A8J6IX31"/>
<reference evidence="1" key="2">
    <citation type="submission" date="2020-08" db="EMBL/GenBank/DDBJ databases">
        <authorList>
            <person name="Lai Q."/>
        </authorList>
    </citation>
    <scope>NUCLEOTIDE SEQUENCE</scope>
    <source>
        <strain evidence="1">S27-2</strain>
    </source>
</reference>
<sequence>MIKKKPIAVIFTMILLLSILWIAQQQLIDKNAQFSNSCELNSDSCHLFINGDAIQITVQKYPVELEEEIRFVFVLPDGYQWQNGYVTGSNMYMGKIPMLPESEIKGPLQVVTFLGSCSEPHMRWMATVNLKNIKTGKQQMLFIRFQTNRR</sequence>
<keyword evidence="2" id="KW-1185">Reference proteome</keyword>